<evidence type="ECO:0000313" key="2">
    <source>
        <dbReference type="Proteomes" id="UP000029669"/>
    </source>
</evidence>
<dbReference type="Gene3D" id="2.60.40.2870">
    <property type="match status" value="1"/>
</dbReference>
<dbReference type="Pfam" id="PF16219">
    <property type="entry name" value="DUF4879"/>
    <property type="match status" value="1"/>
</dbReference>
<protein>
    <recommendedName>
        <fullName evidence="3">DUF4879 domain-containing protein</fullName>
    </recommendedName>
</protein>
<dbReference type="STRING" id="2325.TKV_c03680"/>
<dbReference type="Proteomes" id="UP000029669">
    <property type="component" value="Chromosome"/>
</dbReference>
<dbReference type="OrthoDB" id="5323736at2"/>
<dbReference type="EMBL" id="CP009170">
    <property type="protein sequence ID" value="AIS51572.1"/>
    <property type="molecule type" value="Genomic_DNA"/>
</dbReference>
<evidence type="ECO:0000313" key="1">
    <source>
        <dbReference type="EMBL" id="AIS51572.1"/>
    </source>
</evidence>
<dbReference type="KEGG" id="tki:TKV_c03680"/>
<gene>
    <name evidence="1" type="ORF">TKV_c03680</name>
</gene>
<keyword evidence="2" id="KW-1185">Reference proteome</keyword>
<dbReference type="eggNOG" id="ENOG5032YR1">
    <property type="taxonomic scope" value="Bacteria"/>
</dbReference>
<organism evidence="1 2">
    <name type="scientific">Thermoanaerobacter kivui</name>
    <name type="common">Acetogenium kivui</name>
    <dbReference type="NCBI Taxonomy" id="2325"/>
    <lineage>
        <taxon>Bacteria</taxon>
        <taxon>Bacillati</taxon>
        <taxon>Bacillota</taxon>
        <taxon>Clostridia</taxon>
        <taxon>Thermoanaerobacterales</taxon>
        <taxon>Thermoanaerobacteraceae</taxon>
        <taxon>Thermoanaerobacter</taxon>
    </lineage>
</organism>
<evidence type="ECO:0008006" key="3">
    <source>
        <dbReference type="Google" id="ProtNLM"/>
    </source>
</evidence>
<dbReference type="InterPro" id="IPR032624">
    <property type="entry name" value="DUF4879"/>
</dbReference>
<dbReference type="AlphaFoldDB" id="A0A097AP26"/>
<reference evidence="2" key="1">
    <citation type="journal article" date="2015" name="Genome Announc.">
        <title>Whole-Genome Sequences of 80 Environmental and Clinical Isolates of Burkholderia pseudomallei.</title>
        <authorList>
            <person name="Johnson S.L."/>
            <person name="Baker A.L."/>
            <person name="Chain P.S."/>
            <person name="Currie B.J."/>
            <person name="Daligault H.E."/>
            <person name="Davenport K.W."/>
            <person name="Davis C.B."/>
            <person name="Inglis T.J."/>
            <person name="Kaestli M."/>
            <person name="Koren S."/>
            <person name="Mayo M."/>
            <person name="Merritt A.J."/>
            <person name="Price E.P."/>
            <person name="Sarovich D.S."/>
            <person name="Warner J."/>
            <person name="Rosovitz M.J."/>
        </authorList>
    </citation>
    <scope>NUCLEOTIDE SEQUENCE [LARGE SCALE GENOMIC DNA]</scope>
    <source>
        <strain evidence="2">DSM 2030</strain>
    </source>
</reference>
<dbReference type="HOGENOM" id="CLU_1452531_0_0_9"/>
<name>A0A097AP26_THEKI</name>
<accession>A0A097AP26</accession>
<proteinExistence type="predicted"/>
<sequence>MMKKIVIIMSIIALFTLVLSVPVQARELERGNEKNSLNSSLLIKSPMRIDEKVCEYLKTVKENYEEEILESKTVQPFAAAPPLTYLQVYAVISSQHPTYEYFSENQLSSVEDHGGDEMYIVTIEIGYGHLRFAKMNGSLLNSVQSQPIDLDNDSIIDGWFYWWDASGYDSGDFTYQNTSSNYPWNTMSDFIHIK</sequence>